<accession>A0A917DN40</accession>
<evidence type="ECO:0008006" key="3">
    <source>
        <dbReference type="Google" id="ProtNLM"/>
    </source>
</evidence>
<protein>
    <recommendedName>
        <fullName evidence="3">DUF3604 domain-containing protein</fullName>
    </recommendedName>
</protein>
<dbReference type="InterPro" id="IPR022028">
    <property type="entry name" value="DUF3604"/>
</dbReference>
<dbReference type="Pfam" id="PF12228">
    <property type="entry name" value="DUF3604"/>
    <property type="match status" value="1"/>
</dbReference>
<organism evidence="1 2">
    <name type="scientific">Croceicoccus pelagius</name>
    <dbReference type="NCBI Taxonomy" id="1703341"/>
    <lineage>
        <taxon>Bacteria</taxon>
        <taxon>Pseudomonadati</taxon>
        <taxon>Pseudomonadota</taxon>
        <taxon>Alphaproteobacteria</taxon>
        <taxon>Sphingomonadales</taxon>
        <taxon>Erythrobacteraceae</taxon>
        <taxon>Croceicoccus</taxon>
    </lineage>
</organism>
<dbReference type="InterPro" id="IPR016195">
    <property type="entry name" value="Pol/histidinol_Pase-like"/>
</dbReference>
<gene>
    <name evidence="1" type="ORF">GCM10010989_26160</name>
</gene>
<sequence>MLAKAWPWLAIGTTAVAASAIGLLVPEGEAALADPMAATVPETVEPSRTMAYSPPLRTPLENNLYFGDLHLHTSYSPDAFLNGTRAVTPDEAYRFAMGQAVDADNGVPAKLRRPLDFIAITDHAEYLGVFPRLLNEDEELTRWPLGFEWLGYLQRNERAKVGVAFADAIQSSDPSLRTPDATNRSVWNEVADNADRYNRPGQFTALVGYEWTSMINGDNLHRVVLFRGDGAEAKKVLPYTAQDSTDPEDLWNALEQYEKAGVRTLAIAHNGNVSNGRMFAPVTISGQPLNAAYARKRSRWEPVYEVTQVKGDGETHPDLSPDDEFADFETWDQGNITLSQPKTKAMLPYEYARSALKEGLRYERMLGANPFEFGMIGSTDQHTGLSTAAEDNFFGKFPESEPSDHRWREKMSAVLQESWELTASGLAAVWAPENSREAIFDALKRRETYGTTGSRIRLRFFGGYGFRKDDIDKPDYARIGYRRGVPMGGDLGRASDGTAPSFMVHAVRDPDGPNLDRVQVVKGWLDAKGRTHERVYDVALSDGRKVGRDGKAPPVGSTVDIANATYDNSIGDPELATWWRDPDFDASQPAFYYVRVIEIPRPRWTTYDMAYFGIEMPAEVPRTVQDRAYSSPIWYHP</sequence>
<reference evidence="1 2" key="1">
    <citation type="journal article" date="2014" name="Int. J. Syst. Evol. Microbiol.">
        <title>Complete genome sequence of Corynebacterium casei LMG S-19264T (=DSM 44701T), isolated from a smear-ripened cheese.</title>
        <authorList>
            <consortium name="US DOE Joint Genome Institute (JGI-PGF)"/>
            <person name="Walter F."/>
            <person name="Albersmeier A."/>
            <person name="Kalinowski J."/>
            <person name="Ruckert C."/>
        </authorList>
    </citation>
    <scope>NUCLEOTIDE SEQUENCE [LARGE SCALE GENOMIC DNA]</scope>
    <source>
        <strain evidence="1 2">CGMCC 1.15358</strain>
    </source>
</reference>
<keyword evidence="2" id="KW-1185">Reference proteome</keyword>
<dbReference type="AlphaFoldDB" id="A0A917DN40"/>
<dbReference type="EMBL" id="BMIO01000008">
    <property type="protein sequence ID" value="GGD50725.1"/>
    <property type="molecule type" value="Genomic_DNA"/>
</dbReference>
<evidence type="ECO:0000313" key="1">
    <source>
        <dbReference type="EMBL" id="GGD50725.1"/>
    </source>
</evidence>
<name>A0A917DN40_9SPHN</name>
<dbReference type="Proteomes" id="UP000598997">
    <property type="component" value="Unassembled WGS sequence"/>
</dbReference>
<dbReference type="SUPFAM" id="SSF89550">
    <property type="entry name" value="PHP domain-like"/>
    <property type="match status" value="1"/>
</dbReference>
<dbReference type="Gene3D" id="3.20.20.140">
    <property type="entry name" value="Metal-dependent hydrolases"/>
    <property type="match status" value="1"/>
</dbReference>
<proteinExistence type="predicted"/>
<comment type="caution">
    <text evidence="1">The sequence shown here is derived from an EMBL/GenBank/DDBJ whole genome shotgun (WGS) entry which is preliminary data.</text>
</comment>
<dbReference type="RefSeq" id="WP_216634382.1">
    <property type="nucleotide sequence ID" value="NZ_BMIO01000008.1"/>
</dbReference>
<evidence type="ECO:0000313" key="2">
    <source>
        <dbReference type="Proteomes" id="UP000598997"/>
    </source>
</evidence>